<dbReference type="AlphaFoldDB" id="A0A8F1SAP6"/>
<evidence type="ECO:0000256" key="1">
    <source>
        <dbReference type="ARBA" id="ARBA00022801"/>
    </source>
</evidence>
<keyword evidence="1" id="KW-0378">Hydrolase</keyword>
<dbReference type="GO" id="GO:0016787">
    <property type="term" value="F:hydrolase activity"/>
    <property type="evidence" value="ECO:0007669"/>
    <property type="project" value="UniProtKB-KW"/>
</dbReference>
<proteinExistence type="predicted"/>
<keyword evidence="2" id="KW-1133">Transmembrane helix</keyword>
<reference evidence="3" key="1">
    <citation type="submission" date="2021-06" db="EMBL/GenBank/DDBJ databases">
        <title>An adapted protocol for Saccharibacteria cultivation: two new species join this phylum of Candidate Phyla Radiations.</title>
        <authorList>
            <person name="Ibrahim A."/>
            <person name="Maatouk M."/>
            <person name="Raoult D."/>
            <person name="Bittar F."/>
        </authorList>
    </citation>
    <scope>NUCLEOTIDE SEQUENCE</scope>
    <source>
        <strain evidence="3">IHU2</strain>
    </source>
</reference>
<dbReference type="Proteomes" id="UP000677117">
    <property type="component" value="Chromosome"/>
</dbReference>
<dbReference type="SUPFAM" id="SSF63817">
    <property type="entry name" value="Sortase"/>
    <property type="match status" value="1"/>
</dbReference>
<evidence type="ECO:0000313" key="4">
    <source>
        <dbReference type="Proteomes" id="UP000677117"/>
    </source>
</evidence>
<dbReference type="CDD" id="cd00004">
    <property type="entry name" value="Sortase"/>
    <property type="match status" value="1"/>
</dbReference>
<dbReference type="Pfam" id="PF04203">
    <property type="entry name" value="Sortase"/>
    <property type="match status" value="1"/>
</dbReference>
<evidence type="ECO:0000256" key="2">
    <source>
        <dbReference type="SAM" id="Phobius"/>
    </source>
</evidence>
<dbReference type="NCBIfam" id="TIGR01076">
    <property type="entry name" value="sortase_fam"/>
    <property type="match status" value="1"/>
</dbReference>
<dbReference type="RefSeq" id="WP_129636975.1">
    <property type="nucleotide sequence ID" value="NZ_CP076459.1"/>
</dbReference>
<dbReference type="Gene3D" id="2.40.260.10">
    <property type="entry name" value="Sortase"/>
    <property type="match status" value="1"/>
</dbReference>
<keyword evidence="2" id="KW-0472">Membrane</keyword>
<name>A0A8F1SAP6_9BACT</name>
<keyword evidence="2" id="KW-0812">Transmembrane</keyword>
<sequence length="202" mass="22791">MSLQLDSVKNRQKSWKSYILTIIAILMILGGVYLLALISTPLILSQNINPKDNHTTQLITKTENKITENRLYIPKIDINLPYSTGGAETMEHGAWWRKPENGNPKDGGNFVLSAHRFIMGLTPQQTLRKSPFYNIDKLTVGDEIIIDYNGVRYNYVISEKQSVKPDAVEIEQRTDQPQLTLYSCTLGGANDGRDVIIAKLKK</sequence>
<keyword evidence="4" id="KW-1185">Reference proteome</keyword>
<organism evidence="3 4">
    <name type="scientific">Candidatus Minimicrobia vallesae</name>
    <dbReference type="NCBI Taxonomy" id="2841264"/>
    <lineage>
        <taxon>Bacteria</taxon>
        <taxon>Candidatus Saccharimonadota</taxon>
        <taxon>Candidatus Saccharimonadota incertae sedis</taxon>
        <taxon>Candidatus Minimicrobia</taxon>
    </lineage>
</organism>
<dbReference type="InterPro" id="IPR023365">
    <property type="entry name" value="Sortase_dom-sf"/>
</dbReference>
<protein>
    <submittedName>
        <fullName evidence="3">Sortase</fullName>
    </submittedName>
</protein>
<dbReference type="InterPro" id="IPR005754">
    <property type="entry name" value="Sortase"/>
</dbReference>
<feature type="transmembrane region" description="Helical" evidence="2">
    <location>
        <begin position="20"/>
        <end position="44"/>
    </location>
</feature>
<dbReference type="KEGG" id="mvl:KOY49_00430"/>
<gene>
    <name evidence="3" type="ORF">KOY49_00430</name>
</gene>
<dbReference type="EMBL" id="CP076459">
    <property type="protein sequence ID" value="QWQ31498.1"/>
    <property type="molecule type" value="Genomic_DNA"/>
</dbReference>
<accession>A0A8F1SAP6</accession>
<evidence type="ECO:0000313" key="3">
    <source>
        <dbReference type="EMBL" id="QWQ31498.1"/>
    </source>
</evidence>